<dbReference type="EMBL" id="JAHIBW010000016">
    <property type="protein sequence ID" value="KAG7303168.1"/>
    <property type="molecule type" value="Genomic_DNA"/>
</dbReference>
<protein>
    <submittedName>
        <fullName evidence="2">Uncharacterized protein</fullName>
    </submittedName>
</protein>
<evidence type="ECO:0000313" key="2">
    <source>
        <dbReference type="EMBL" id="KAG7303168.1"/>
    </source>
</evidence>
<accession>A0ABQ7QE31</accession>
<evidence type="ECO:0000256" key="1">
    <source>
        <dbReference type="SAM" id="MobiDB-lite"/>
    </source>
</evidence>
<name>A0ABQ7QE31_PLUXY</name>
<reference evidence="2 3" key="1">
    <citation type="submission" date="2021-06" db="EMBL/GenBank/DDBJ databases">
        <title>A haploid diamondback moth (Plutella xylostella L.) genome assembly resolves 31 chromosomes and identifies a diamide resistance mutation.</title>
        <authorList>
            <person name="Ward C.M."/>
            <person name="Perry K.D."/>
            <person name="Baker G."/>
            <person name="Powis K."/>
            <person name="Heckel D.G."/>
            <person name="Baxter S.W."/>
        </authorList>
    </citation>
    <scope>NUCLEOTIDE SEQUENCE [LARGE SCALE GENOMIC DNA]</scope>
    <source>
        <strain evidence="2 3">LV</strain>
        <tissue evidence="2">Single pupa</tissue>
    </source>
</reference>
<proteinExistence type="predicted"/>
<keyword evidence="3" id="KW-1185">Reference proteome</keyword>
<feature type="compositionally biased region" description="Basic residues" evidence="1">
    <location>
        <begin position="63"/>
        <end position="73"/>
    </location>
</feature>
<sequence>MDLSLNSSSYDAELPKALAYYENQETYINWKWKKKKMGCFHPFNVGRCYEQRPLPGSPPGNPSRRRYPSRQQH</sequence>
<dbReference type="Proteomes" id="UP000823941">
    <property type="component" value="Chromosome 16"/>
</dbReference>
<organism evidence="2 3">
    <name type="scientific">Plutella xylostella</name>
    <name type="common">Diamondback moth</name>
    <name type="synonym">Plutella maculipennis</name>
    <dbReference type="NCBI Taxonomy" id="51655"/>
    <lineage>
        <taxon>Eukaryota</taxon>
        <taxon>Metazoa</taxon>
        <taxon>Ecdysozoa</taxon>
        <taxon>Arthropoda</taxon>
        <taxon>Hexapoda</taxon>
        <taxon>Insecta</taxon>
        <taxon>Pterygota</taxon>
        <taxon>Neoptera</taxon>
        <taxon>Endopterygota</taxon>
        <taxon>Lepidoptera</taxon>
        <taxon>Glossata</taxon>
        <taxon>Ditrysia</taxon>
        <taxon>Yponomeutoidea</taxon>
        <taxon>Plutellidae</taxon>
        <taxon>Plutella</taxon>
    </lineage>
</organism>
<feature type="region of interest" description="Disordered" evidence="1">
    <location>
        <begin position="50"/>
        <end position="73"/>
    </location>
</feature>
<gene>
    <name evidence="2" type="ORF">JYU34_011628</name>
</gene>
<evidence type="ECO:0000313" key="3">
    <source>
        <dbReference type="Proteomes" id="UP000823941"/>
    </source>
</evidence>
<comment type="caution">
    <text evidence="2">The sequence shown here is derived from an EMBL/GenBank/DDBJ whole genome shotgun (WGS) entry which is preliminary data.</text>
</comment>